<comment type="caution">
    <text evidence="2">The sequence shown here is derived from an EMBL/GenBank/DDBJ whole genome shotgun (WGS) entry which is preliminary data.</text>
</comment>
<dbReference type="PANTHER" id="PTHR45871">
    <property type="entry name" value="N-ACETYLGLUCOSAMINYL-PHOSPHATIDYLINOSITOL BIOSYNTHETIC PROTEIN"/>
    <property type="match status" value="1"/>
</dbReference>
<dbReference type="InterPro" id="IPR001296">
    <property type="entry name" value="Glyco_trans_1"/>
</dbReference>
<sequence length="353" mass="40041">MATNTPQALIILTPGFPANEADSTCITPLQIFVKALQQNYPGVKIIVLAFQYPFVAKKYVWNNVNVIAFGGKGRGKLFRLMVWFRVWQRLKKLNTQYKVMGLLSLWLNECAFIGNKFARFKGLKHYCWLLGQDAKAGNGYVPRLNMKGDKLIAISDFIVKEYHRNYNVKSQHVIPIGLDTSLFSKSEIKKDIDIIGVGSLIPLKQYQIFVEMVSLLKMYYPDIKAIICGDGPKMARLTAMIKSFGLEKNLILKGELPYPEILKLMQRSKILLHTSAYEGFGYVNLEALYAGASVVSFVKPMDKPILNWHIVDNEQHMLRKVKAILSDTKHSPRAILPYNVTDTAKAMMKLFGL</sequence>
<accession>A0ABT1T3C5</accession>
<protein>
    <submittedName>
        <fullName evidence="2">Glycosyltransferase family 4 protein</fullName>
    </submittedName>
</protein>
<reference evidence="2 3" key="1">
    <citation type="submission" date="2022-07" db="EMBL/GenBank/DDBJ databases">
        <title>Mucilaginibacter sp. JC4.</title>
        <authorList>
            <person name="Le V."/>
            <person name="Ko S.-R."/>
            <person name="Ahn C.-Y."/>
            <person name="Oh H.-M."/>
        </authorList>
    </citation>
    <scope>NUCLEOTIDE SEQUENCE [LARGE SCALE GENOMIC DNA]</scope>
    <source>
        <strain evidence="2 3">JC4</strain>
    </source>
</reference>
<dbReference type="Gene3D" id="3.40.50.2000">
    <property type="entry name" value="Glycogen Phosphorylase B"/>
    <property type="match status" value="2"/>
</dbReference>
<evidence type="ECO:0000313" key="2">
    <source>
        <dbReference type="EMBL" id="MCQ6959067.1"/>
    </source>
</evidence>
<dbReference type="RefSeq" id="WP_256539258.1">
    <property type="nucleotide sequence ID" value="NZ_JANHOH010000002.1"/>
</dbReference>
<dbReference type="Pfam" id="PF00534">
    <property type="entry name" value="Glycos_transf_1"/>
    <property type="match status" value="1"/>
</dbReference>
<name>A0ABT1T3C5_9SPHI</name>
<dbReference type="Proteomes" id="UP001204376">
    <property type="component" value="Unassembled WGS sequence"/>
</dbReference>
<dbReference type="CDD" id="cd03801">
    <property type="entry name" value="GT4_PimA-like"/>
    <property type="match status" value="1"/>
</dbReference>
<evidence type="ECO:0000259" key="1">
    <source>
        <dbReference type="Pfam" id="PF00534"/>
    </source>
</evidence>
<gene>
    <name evidence="2" type="ORF">NPE20_13915</name>
</gene>
<proteinExistence type="predicted"/>
<organism evidence="2 3">
    <name type="scientific">Mucilaginibacter aquariorum</name>
    <dbReference type="NCBI Taxonomy" id="2967225"/>
    <lineage>
        <taxon>Bacteria</taxon>
        <taxon>Pseudomonadati</taxon>
        <taxon>Bacteroidota</taxon>
        <taxon>Sphingobacteriia</taxon>
        <taxon>Sphingobacteriales</taxon>
        <taxon>Sphingobacteriaceae</taxon>
        <taxon>Mucilaginibacter</taxon>
    </lineage>
</organism>
<feature type="domain" description="Glycosyl transferase family 1" evidence="1">
    <location>
        <begin position="184"/>
        <end position="301"/>
    </location>
</feature>
<dbReference type="EMBL" id="JANHOH010000002">
    <property type="protein sequence ID" value="MCQ6959067.1"/>
    <property type="molecule type" value="Genomic_DNA"/>
</dbReference>
<keyword evidence="3" id="KW-1185">Reference proteome</keyword>
<dbReference type="PANTHER" id="PTHR45871:SF1">
    <property type="entry name" value="PHOSPHATIDYLINOSITOL N-ACETYLGLUCOSAMINYLTRANSFERASE SUBUNIT A"/>
    <property type="match status" value="1"/>
</dbReference>
<evidence type="ECO:0000313" key="3">
    <source>
        <dbReference type="Proteomes" id="UP001204376"/>
    </source>
</evidence>
<dbReference type="SUPFAM" id="SSF53756">
    <property type="entry name" value="UDP-Glycosyltransferase/glycogen phosphorylase"/>
    <property type="match status" value="1"/>
</dbReference>